<comment type="caution">
    <text evidence="2">The sequence shown here is derived from an EMBL/GenBank/DDBJ whole genome shotgun (WGS) entry which is preliminary data.</text>
</comment>
<name>A0AAE5NHH9_9MICC</name>
<protein>
    <submittedName>
        <fullName evidence="2">Uncharacterized protein</fullName>
    </submittedName>
</protein>
<dbReference type="EMBL" id="NCWU01000006">
    <property type="protein sequence ID" value="PAK85608.1"/>
    <property type="molecule type" value="Genomic_DNA"/>
</dbReference>
<evidence type="ECO:0000313" key="3">
    <source>
        <dbReference type="Proteomes" id="UP000216195"/>
    </source>
</evidence>
<sequence length="107" mass="12229">MKLRHEAMDSEEKAEPIDPNEKTEPIENAELTEPMLHTEFTDPMLRNEFREPILFVFRSERAGASGALFSEDLEVVLDIINPAYRAARPSRTNHGARCEQSCIRASR</sequence>
<organism evidence="2 3">
    <name type="scientific">Rothia dentocariosa</name>
    <dbReference type="NCBI Taxonomy" id="2047"/>
    <lineage>
        <taxon>Bacteria</taxon>
        <taxon>Bacillati</taxon>
        <taxon>Actinomycetota</taxon>
        <taxon>Actinomycetes</taxon>
        <taxon>Micrococcales</taxon>
        <taxon>Micrococcaceae</taxon>
        <taxon>Rothia</taxon>
    </lineage>
</organism>
<gene>
    <name evidence="2" type="ORF">B8W87_06875</name>
</gene>
<feature type="compositionally biased region" description="Basic and acidic residues" evidence="1">
    <location>
        <begin position="1"/>
        <end position="25"/>
    </location>
</feature>
<reference evidence="2 3" key="1">
    <citation type="submission" date="2017-04" db="EMBL/GenBank/DDBJ databases">
        <title>Kefir bacterial isolates.</title>
        <authorList>
            <person name="Kim Y."/>
            <person name="Blasche S."/>
            <person name="Patil K.R."/>
        </authorList>
    </citation>
    <scope>NUCLEOTIDE SEQUENCE [LARGE SCALE GENOMIC DNA]</scope>
    <source>
        <strain evidence="2 3">OG2-1</strain>
    </source>
</reference>
<dbReference type="Proteomes" id="UP000216195">
    <property type="component" value="Unassembled WGS sequence"/>
</dbReference>
<dbReference type="AlphaFoldDB" id="A0AAE5NHH9"/>
<evidence type="ECO:0000313" key="2">
    <source>
        <dbReference type="EMBL" id="PAK85608.1"/>
    </source>
</evidence>
<feature type="region of interest" description="Disordered" evidence="1">
    <location>
        <begin position="1"/>
        <end position="34"/>
    </location>
</feature>
<evidence type="ECO:0000256" key="1">
    <source>
        <dbReference type="SAM" id="MobiDB-lite"/>
    </source>
</evidence>
<accession>A0AAE5NHH9</accession>
<proteinExistence type="predicted"/>